<dbReference type="InterPro" id="IPR019794">
    <property type="entry name" value="Peroxidases_AS"/>
</dbReference>
<name>A0AAV7EZ44_ARIFI</name>
<dbReference type="CDD" id="cd00693">
    <property type="entry name" value="secretory_peroxidase"/>
    <property type="match status" value="2"/>
</dbReference>
<feature type="site" description="Transition state stabilizer" evidence="19">
    <location>
        <position position="50"/>
    </location>
</feature>
<feature type="active site" description="Proton acceptor" evidence="16">
    <location>
        <position position="353"/>
    </location>
</feature>
<feature type="binding site" evidence="18">
    <location>
        <position position="363"/>
    </location>
    <ligand>
        <name>Ca(2+)</name>
        <dbReference type="ChEBI" id="CHEBI:29108"/>
        <label>1</label>
    </ligand>
</feature>
<dbReference type="PANTHER" id="PTHR31235">
    <property type="entry name" value="PEROXIDASE 25-RELATED"/>
    <property type="match status" value="1"/>
</dbReference>
<keyword evidence="9" id="KW-0732">Signal</keyword>
<dbReference type="GO" id="GO:0006979">
    <property type="term" value="P:response to oxidative stress"/>
    <property type="evidence" value="ECO:0007669"/>
    <property type="project" value="InterPro"/>
</dbReference>
<evidence type="ECO:0000256" key="16">
    <source>
        <dbReference type="PIRSR" id="PIRSR600823-1"/>
    </source>
</evidence>
<keyword evidence="12 18" id="KW-0408">Iron</keyword>
<feature type="disulfide bond" evidence="20">
    <location>
        <begin position="108"/>
        <end position="308"/>
    </location>
</feature>
<dbReference type="GO" id="GO:0020037">
    <property type="term" value="F:heme binding"/>
    <property type="evidence" value="ECO:0007669"/>
    <property type="project" value="InterPro"/>
</dbReference>
<comment type="cofactor">
    <cofactor evidence="18">
        <name>Ca(2+)</name>
        <dbReference type="ChEBI" id="CHEBI:29108"/>
    </cofactor>
    <text evidence="18">Binds 2 calcium ions per subunit.</text>
</comment>
<dbReference type="PROSITE" id="PS50873">
    <property type="entry name" value="PEROXIDASE_4"/>
    <property type="match status" value="2"/>
</dbReference>
<comment type="cofactor">
    <cofactor evidence="18">
        <name>heme b</name>
        <dbReference type="ChEBI" id="CHEBI:60344"/>
    </cofactor>
    <text evidence="18">Binds 1 heme b (iron(II)-protoporphyrin IX) group per subunit.</text>
</comment>
<dbReference type="GO" id="GO:0042744">
    <property type="term" value="P:hydrogen peroxide catabolic process"/>
    <property type="evidence" value="ECO:0007669"/>
    <property type="project" value="UniProtKB-KW"/>
</dbReference>
<dbReference type="FunFam" id="1.10.520.10:FF:000001">
    <property type="entry name" value="Peroxidase"/>
    <property type="match status" value="2"/>
</dbReference>
<dbReference type="PROSITE" id="PS00435">
    <property type="entry name" value="PEROXIDASE_1"/>
    <property type="match status" value="2"/>
</dbReference>
<dbReference type="PRINTS" id="PR00461">
    <property type="entry name" value="PLPEROXIDASE"/>
</dbReference>
<evidence type="ECO:0000313" key="22">
    <source>
        <dbReference type="EMBL" id="KAG9454170.1"/>
    </source>
</evidence>
<dbReference type="InterPro" id="IPR000823">
    <property type="entry name" value="Peroxidase_pln"/>
</dbReference>
<evidence type="ECO:0000256" key="12">
    <source>
        <dbReference type="ARBA" id="ARBA00023004"/>
    </source>
</evidence>
<dbReference type="Pfam" id="PF00141">
    <property type="entry name" value="peroxidase"/>
    <property type="match status" value="2"/>
</dbReference>
<dbReference type="AlphaFoldDB" id="A0AAV7EZ44"/>
<keyword evidence="15" id="KW-0376">Hydrogen peroxide</keyword>
<dbReference type="PROSITE" id="PS00436">
    <property type="entry name" value="PEROXIDASE_2"/>
    <property type="match status" value="2"/>
</dbReference>
<dbReference type="InterPro" id="IPR019793">
    <property type="entry name" value="Peroxidases_heam-ligand_BS"/>
</dbReference>
<evidence type="ECO:0000313" key="23">
    <source>
        <dbReference type="Proteomes" id="UP000825729"/>
    </source>
</evidence>
<evidence type="ECO:0000256" key="9">
    <source>
        <dbReference type="ARBA" id="ARBA00022729"/>
    </source>
</evidence>
<feature type="binding site" evidence="18">
    <location>
        <position position="354"/>
    </location>
    <ligand>
        <name>Ca(2+)</name>
        <dbReference type="ChEBI" id="CHEBI:29108"/>
        <label>1</label>
    </ligand>
</feature>
<reference evidence="22 23" key="1">
    <citation type="submission" date="2021-07" db="EMBL/GenBank/DDBJ databases">
        <title>The Aristolochia fimbriata genome: insights into angiosperm evolution, floral development and chemical biosynthesis.</title>
        <authorList>
            <person name="Jiao Y."/>
        </authorList>
    </citation>
    <scope>NUCLEOTIDE SEQUENCE [LARGE SCALE GENOMIC DNA]</scope>
    <source>
        <strain evidence="22">IBCAS-2021</strain>
        <tissue evidence="22">Leaf</tissue>
    </source>
</reference>
<evidence type="ECO:0000256" key="3">
    <source>
        <dbReference type="ARBA" id="ARBA00006873"/>
    </source>
</evidence>
<evidence type="ECO:0000256" key="10">
    <source>
        <dbReference type="ARBA" id="ARBA00022837"/>
    </source>
</evidence>
<keyword evidence="13 20" id="KW-1015">Disulfide bond</keyword>
<keyword evidence="8 18" id="KW-0479">Metal-binding</keyword>
<feature type="binding site" evidence="17">
    <location>
        <position position="449"/>
    </location>
    <ligand>
        <name>substrate</name>
    </ligand>
</feature>
<evidence type="ECO:0000256" key="7">
    <source>
        <dbReference type="ARBA" id="ARBA00022617"/>
    </source>
</evidence>
<evidence type="ECO:0000256" key="14">
    <source>
        <dbReference type="ARBA" id="ARBA00023180"/>
    </source>
</evidence>
<evidence type="ECO:0000256" key="20">
    <source>
        <dbReference type="PIRSR" id="PIRSR600823-5"/>
    </source>
</evidence>
<evidence type="ECO:0000256" key="4">
    <source>
        <dbReference type="ARBA" id="ARBA00012313"/>
    </source>
</evidence>
<keyword evidence="11" id="KW-0560">Oxidoreductase</keyword>
<feature type="binding site" evidence="18">
    <location>
        <position position="375"/>
    </location>
    <ligand>
        <name>Ca(2+)</name>
        <dbReference type="ChEBI" id="CHEBI:29108"/>
        <label>1</label>
    </ligand>
</feature>
<gene>
    <name evidence="22" type="ORF">H6P81_007074</name>
</gene>
<feature type="domain" description="Plant heme peroxidase family profile" evidence="21">
    <location>
        <begin position="312"/>
        <end position="613"/>
    </location>
</feature>
<proteinExistence type="inferred from homology"/>
<comment type="function">
    <text evidence="2">Removal of H(2)O(2), oxidation of toxic reductants, biosynthesis and degradation of lignin, suberization, auxin catabolism, response to environmental stresses such as wounding, pathogen attack and oxidative stress. These functions might be dependent on each isozyme/isoform in each plant tissue.</text>
</comment>
<evidence type="ECO:0000256" key="1">
    <source>
        <dbReference type="ARBA" id="ARBA00000189"/>
    </source>
</evidence>
<evidence type="ECO:0000256" key="17">
    <source>
        <dbReference type="PIRSR" id="PIRSR600823-2"/>
    </source>
</evidence>
<dbReference type="InterPro" id="IPR002016">
    <property type="entry name" value="Haem_peroxidase"/>
</dbReference>
<dbReference type="Gene3D" id="1.10.520.10">
    <property type="match status" value="2"/>
</dbReference>
<evidence type="ECO:0000256" key="6">
    <source>
        <dbReference type="ARBA" id="ARBA00022559"/>
    </source>
</evidence>
<dbReference type="InterPro" id="IPR033905">
    <property type="entry name" value="Secretory_peroxidase"/>
</dbReference>
<keyword evidence="7" id="KW-0349">Heme</keyword>
<protein>
    <recommendedName>
        <fullName evidence="4">peroxidase</fullName>
        <ecNumber evidence="4">1.11.1.7</ecNumber>
    </recommendedName>
</protein>
<feature type="binding site" evidence="18">
    <location>
        <position position="540"/>
    </location>
    <ligand>
        <name>Ca(2+)</name>
        <dbReference type="ChEBI" id="CHEBI:29108"/>
        <label>2</label>
    </ligand>
</feature>
<evidence type="ECO:0000259" key="21">
    <source>
        <dbReference type="PROSITE" id="PS50873"/>
    </source>
</evidence>
<keyword evidence="10 18" id="KW-0106">Calcium</keyword>
<feature type="binding site" evidence="18">
    <location>
        <position position="480"/>
    </location>
    <ligand>
        <name>Ca(2+)</name>
        <dbReference type="ChEBI" id="CHEBI:29108"/>
        <label>2</label>
    </ligand>
</feature>
<evidence type="ECO:0000256" key="19">
    <source>
        <dbReference type="PIRSR" id="PIRSR600823-4"/>
    </source>
</evidence>
<sequence>MALFLVEGSQAQGLKVGFYSKTCSNVETIVRKTTASFLSRAPTLAAPLLRMHFHDCFVRGCDGSVLLNSTQNNQAEKAAIPNLSLRGFQVIDAAKDAVEKACPGVVSCADILALVARDSVYLIKGPFWQVPTGRRDGRVSLMSEALTNLPPPFFNITQLKASWKQKGLSVKDLAVLSGGHSIGNSHCPGFSNRLYNFTGKGDTDPSMDPNYIAQLRKKCIPGDTTTIVELDPGSFRTFDTSYYKYILQRRGLLQSDAALLNDKETKAYLDSQFNSASPSFFKDFGVSMVKMGNIGVLTGTAGEIRKHCALGQLEMGFYDQSCPNAEKIVLDYVKKHIPNAPTLAAPILRMHFHDCFVRGCDGSVLLNSTSSNQSEKTAPPNLTLRGFDFIDRIKALLERECPGVVSCADVLSLAARDAVVVTGGPSWKVPTGRRDGTISNATEALNNIPAPTSNFSTLQSSFSRKGLDVKDLVLLSGAHTIGIGHCSSFSERLYNFSGRGDQDPSLDSEYAANLKKNKCKVPNDNTTFVEMDPGSFRTFDLSYYSLLVKRRGLFQSDSALTKNSGSLSVVSQLLNGPLSKFFEEFAVSMEKMGRIEVKTGSAGEVRKNCAVVNS</sequence>
<feature type="binding site" evidence="18">
    <location>
        <position position="359"/>
    </location>
    <ligand>
        <name>Ca(2+)</name>
        <dbReference type="ChEBI" id="CHEBI:29108"/>
        <label>1</label>
    </ligand>
</feature>
<keyword evidence="23" id="KW-1185">Reference proteome</keyword>
<organism evidence="22 23">
    <name type="scientific">Aristolochia fimbriata</name>
    <name type="common">White veined hardy Dutchman's pipe vine</name>
    <dbReference type="NCBI Taxonomy" id="158543"/>
    <lineage>
        <taxon>Eukaryota</taxon>
        <taxon>Viridiplantae</taxon>
        <taxon>Streptophyta</taxon>
        <taxon>Embryophyta</taxon>
        <taxon>Tracheophyta</taxon>
        <taxon>Spermatophyta</taxon>
        <taxon>Magnoliopsida</taxon>
        <taxon>Magnoliidae</taxon>
        <taxon>Piperales</taxon>
        <taxon>Aristolochiaceae</taxon>
        <taxon>Aristolochia</taxon>
    </lineage>
</organism>
<feature type="disulfide bond" evidence="20">
    <location>
        <begin position="56"/>
        <end position="61"/>
    </location>
</feature>
<feature type="binding site" evidence="18">
    <location>
        <position position="361"/>
    </location>
    <ligand>
        <name>Ca(2+)</name>
        <dbReference type="ChEBI" id="CHEBI:29108"/>
        <label>1</label>
    </ligand>
</feature>
<evidence type="ECO:0000256" key="8">
    <source>
        <dbReference type="ARBA" id="ARBA00022723"/>
    </source>
</evidence>
<dbReference type="SUPFAM" id="SSF48113">
    <property type="entry name" value="Heme-dependent peroxidases"/>
    <property type="match status" value="2"/>
</dbReference>
<dbReference type="InterPro" id="IPR010255">
    <property type="entry name" value="Haem_peroxidase_sf"/>
</dbReference>
<dbReference type="FunFam" id="1.10.420.10:FF:000008">
    <property type="entry name" value="Peroxidase"/>
    <property type="match status" value="2"/>
</dbReference>
<keyword evidence="6" id="KW-0575">Peroxidase</keyword>
<evidence type="ECO:0000256" key="2">
    <source>
        <dbReference type="ARBA" id="ARBA00002322"/>
    </source>
</evidence>
<dbReference type="EC" id="1.11.1.7" evidence="4"/>
<feature type="binding site" evidence="18">
    <location>
        <position position="357"/>
    </location>
    <ligand>
        <name>Ca(2+)</name>
        <dbReference type="ChEBI" id="CHEBI:29108"/>
        <label>1</label>
    </ligand>
</feature>
<feature type="domain" description="Plant heme peroxidase family profile" evidence="21">
    <location>
        <begin position="13"/>
        <end position="312"/>
    </location>
</feature>
<dbReference type="EMBL" id="JAINDJ010000003">
    <property type="protein sequence ID" value="KAG9454170.1"/>
    <property type="molecule type" value="Genomic_DNA"/>
</dbReference>
<evidence type="ECO:0000256" key="13">
    <source>
        <dbReference type="ARBA" id="ARBA00023157"/>
    </source>
</evidence>
<feature type="binding site" description="axial binding residue" evidence="18">
    <location>
        <position position="479"/>
    </location>
    <ligand>
        <name>heme b</name>
        <dbReference type="ChEBI" id="CHEBI:60344"/>
    </ligand>
    <ligandPart>
        <name>Fe</name>
        <dbReference type="ChEBI" id="CHEBI:18248"/>
    </ligandPart>
</feature>
<dbReference type="GO" id="GO:0046872">
    <property type="term" value="F:metal ion binding"/>
    <property type="evidence" value="ECO:0007669"/>
    <property type="project" value="UniProtKB-KW"/>
</dbReference>
<evidence type="ECO:0000256" key="11">
    <source>
        <dbReference type="ARBA" id="ARBA00023002"/>
    </source>
</evidence>
<dbReference type="Proteomes" id="UP000825729">
    <property type="component" value="Unassembled WGS sequence"/>
</dbReference>
<feature type="disulfide bond" evidence="20">
    <location>
        <begin position="187"/>
        <end position="219"/>
    </location>
</feature>
<dbReference type="GO" id="GO:0140825">
    <property type="term" value="F:lactoperoxidase activity"/>
    <property type="evidence" value="ECO:0007669"/>
    <property type="project" value="UniProtKB-EC"/>
</dbReference>
<dbReference type="PRINTS" id="PR00458">
    <property type="entry name" value="PEROXIDASE"/>
</dbReference>
<evidence type="ECO:0000256" key="15">
    <source>
        <dbReference type="ARBA" id="ARBA00023324"/>
    </source>
</evidence>
<evidence type="ECO:0000256" key="18">
    <source>
        <dbReference type="PIRSR" id="PIRSR600823-3"/>
    </source>
</evidence>
<comment type="caution">
    <text evidence="22">The sequence shown here is derived from an EMBL/GenBank/DDBJ whole genome shotgun (WGS) entry which is preliminary data.</text>
</comment>
<keyword evidence="14" id="KW-0325">Glycoprotein</keyword>
<keyword evidence="5" id="KW-0964">Secreted</keyword>
<accession>A0AAV7EZ44</accession>
<feature type="disulfide bond" evidence="20">
    <location>
        <begin position="23"/>
        <end position="102"/>
    </location>
</feature>
<comment type="catalytic activity">
    <reaction evidence="1">
        <text>2 a phenolic donor + H2O2 = 2 a phenolic radical donor + 2 H2O</text>
        <dbReference type="Rhea" id="RHEA:56136"/>
        <dbReference type="ChEBI" id="CHEBI:15377"/>
        <dbReference type="ChEBI" id="CHEBI:16240"/>
        <dbReference type="ChEBI" id="CHEBI:139520"/>
        <dbReference type="ChEBI" id="CHEBI:139521"/>
        <dbReference type="EC" id="1.11.1.7"/>
    </reaction>
</comment>
<comment type="similarity">
    <text evidence="3">Belongs to the peroxidase family. Ascorbate peroxidase subfamily.</text>
</comment>
<feature type="binding site" evidence="18">
    <location>
        <position position="532"/>
    </location>
    <ligand>
        <name>Ca(2+)</name>
        <dbReference type="ChEBI" id="CHEBI:29108"/>
        <label>2</label>
    </ligand>
</feature>
<evidence type="ECO:0000256" key="5">
    <source>
        <dbReference type="ARBA" id="ARBA00022525"/>
    </source>
</evidence>
<dbReference type="Gene3D" id="1.10.420.10">
    <property type="entry name" value="Peroxidase, domain 2"/>
    <property type="match status" value="2"/>
</dbReference>